<dbReference type="OrthoDB" id="331948at2759"/>
<dbReference type="EMBL" id="JABSTR010002135">
    <property type="protein sequence ID" value="KAH9384335.1"/>
    <property type="molecule type" value="Genomic_DNA"/>
</dbReference>
<gene>
    <name evidence="1" type="ORF">HPB48_026337</name>
</gene>
<proteinExistence type="predicted"/>
<comment type="caution">
    <text evidence="1">The sequence shown here is derived from an EMBL/GenBank/DDBJ whole genome shotgun (WGS) entry which is preliminary data.</text>
</comment>
<evidence type="ECO:0000313" key="2">
    <source>
        <dbReference type="Proteomes" id="UP000821853"/>
    </source>
</evidence>
<organism evidence="1 2">
    <name type="scientific">Haemaphysalis longicornis</name>
    <name type="common">Bush tick</name>
    <dbReference type="NCBI Taxonomy" id="44386"/>
    <lineage>
        <taxon>Eukaryota</taxon>
        <taxon>Metazoa</taxon>
        <taxon>Ecdysozoa</taxon>
        <taxon>Arthropoda</taxon>
        <taxon>Chelicerata</taxon>
        <taxon>Arachnida</taxon>
        <taxon>Acari</taxon>
        <taxon>Parasitiformes</taxon>
        <taxon>Ixodida</taxon>
        <taxon>Ixodoidea</taxon>
        <taxon>Ixodidae</taxon>
        <taxon>Haemaphysalinae</taxon>
        <taxon>Haemaphysalis</taxon>
    </lineage>
</organism>
<protein>
    <recommendedName>
        <fullName evidence="3">Palmitoyltransferase</fullName>
    </recommendedName>
</protein>
<dbReference type="Proteomes" id="UP000821853">
    <property type="component" value="Unassembled WGS sequence"/>
</dbReference>
<reference evidence="1 2" key="1">
    <citation type="journal article" date="2020" name="Cell">
        <title>Large-Scale Comparative Analyses of Tick Genomes Elucidate Their Genetic Diversity and Vector Capacities.</title>
        <authorList>
            <consortium name="Tick Genome and Microbiome Consortium (TIGMIC)"/>
            <person name="Jia N."/>
            <person name="Wang J."/>
            <person name="Shi W."/>
            <person name="Du L."/>
            <person name="Sun Y."/>
            <person name="Zhan W."/>
            <person name="Jiang J.F."/>
            <person name="Wang Q."/>
            <person name="Zhang B."/>
            <person name="Ji P."/>
            <person name="Bell-Sakyi L."/>
            <person name="Cui X.M."/>
            <person name="Yuan T.T."/>
            <person name="Jiang B.G."/>
            <person name="Yang W.F."/>
            <person name="Lam T.T."/>
            <person name="Chang Q.C."/>
            <person name="Ding S.J."/>
            <person name="Wang X.J."/>
            <person name="Zhu J.G."/>
            <person name="Ruan X.D."/>
            <person name="Zhao L."/>
            <person name="Wei J.T."/>
            <person name="Ye R.Z."/>
            <person name="Que T.C."/>
            <person name="Du C.H."/>
            <person name="Zhou Y.H."/>
            <person name="Cheng J.X."/>
            <person name="Dai P.F."/>
            <person name="Guo W.B."/>
            <person name="Han X.H."/>
            <person name="Huang E.J."/>
            <person name="Li L.F."/>
            <person name="Wei W."/>
            <person name="Gao Y.C."/>
            <person name="Liu J.Z."/>
            <person name="Shao H.Z."/>
            <person name="Wang X."/>
            <person name="Wang C.C."/>
            <person name="Yang T.C."/>
            <person name="Huo Q.B."/>
            <person name="Li W."/>
            <person name="Chen H.Y."/>
            <person name="Chen S.E."/>
            <person name="Zhou L.G."/>
            <person name="Ni X.B."/>
            <person name="Tian J.H."/>
            <person name="Sheng Y."/>
            <person name="Liu T."/>
            <person name="Pan Y.S."/>
            <person name="Xia L.Y."/>
            <person name="Li J."/>
            <person name="Zhao F."/>
            <person name="Cao W.C."/>
        </authorList>
    </citation>
    <scope>NUCLEOTIDE SEQUENCE [LARGE SCALE GENOMIC DNA]</scope>
    <source>
        <strain evidence="1">HaeL-2018</strain>
    </source>
</reference>
<sequence>MHFLRFRTRRVFERITLGALYFGYSLDPSCRTLLLPRVAWFAGPAPIPAYFGVSSAERQRLNSLQDPNERRLYLDELGDKRGILTLGPDECVRYCEPCRRIKPDRCHHCTRCKKYVYGFNCCVPTSSASSRAHALLKISEIR</sequence>
<accession>A0A9J6H0W2</accession>
<dbReference type="AlphaFoldDB" id="A0A9J6H0W2"/>
<keyword evidence="2" id="KW-1185">Reference proteome</keyword>
<dbReference type="VEuPathDB" id="VectorBase:HLOH_059955"/>
<evidence type="ECO:0000313" key="1">
    <source>
        <dbReference type="EMBL" id="KAH9384335.1"/>
    </source>
</evidence>
<evidence type="ECO:0008006" key="3">
    <source>
        <dbReference type="Google" id="ProtNLM"/>
    </source>
</evidence>
<name>A0A9J6H0W2_HAELO</name>
<dbReference type="PROSITE" id="PS50216">
    <property type="entry name" value="DHHC"/>
    <property type="match status" value="1"/>
</dbReference>